<proteinExistence type="predicted"/>
<dbReference type="Pfam" id="PF00990">
    <property type="entry name" value="GGDEF"/>
    <property type="match status" value="1"/>
</dbReference>
<dbReference type="RefSeq" id="WP_115454033.1">
    <property type="nucleotide sequence ID" value="NZ_QNQT01000017.1"/>
</dbReference>
<sequence length="346" mass="39708">MDGQYKSLYALKRAIYLWVVPCVLVSLILNNYLQNNAKAEYLLGLVTNSVLIGWFSISWFLLYRNRAIRFVELSNLILVTLYHIITFYDAVYNVLLEERHDSLGDFIIWMPIFMMYIFLTLKNKHALLFALVVLAITIVPGAVNAGRYNAEEIDSLFQFYMANIVYIVVLYFTHHLVGVYSQLAVAKREAYTDSLTGIANRYQIDEWLNSHIRGSDNNKEGFSIIFFDIDNFKTINDQFGHHVGDAVLKEFVFLIKDCISPDRLFGRWGGEEFILIVKEEEESAALIAETLRKRIEKHKFAIAGRVTSSFGITGYQQGDTIASLLDRADKAQYTSKKEGKNRVTLT</sequence>
<dbReference type="InterPro" id="IPR050469">
    <property type="entry name" value="Diguanylate_Cyclase"/>
</dbReference>
<keyword evidence="1" id="KW-0812">Transmembrane</keyword>
<feature type="transmembrane region" description="Helical" evidence="1">
    <location>
        <begin position="126"/>
        <end position="145"/>
    </location>
</feature>
<accession>A0A3D8GKP0</accession>
<protein>
    <recommendedName>
        <fullName evidence="2">GGDEF domain-containing protein</fullName>
    </recommendedName>
</protein>
<dbReference type="NCBIfam" id="TIGR00254">
    <property type="entry name" value="GGDEF"/>
    <property type="match status" value="1"/>
</dbReference>
<dbReference type="SMART" id="SM00267">
    <property type="entry name" value="GGDEF"/>
    <property type="match status" value="1"/>
</dbReference>
<feature type="transmembrane region" description="Helical" evidence="1">
    <location>
        <begin position="15"/>
        <end position="33"/>
    </location>
</feature>
<keyword evidence="4" id="KW-1185">Reference proteome</keyword>
<organism evidence="3 4">
    <name type="scientific">Neobacillus piezotolerans</name>
    <dbReference type="NCBI Taxonomy" id="2259171"/>
    <lineage>
        <taxon>Bacteria</taxon>
        <taxon>Bacillati</taxon>
        <taxon>Bacillota</taxon>
        <taxon>Bacilli</taxon>
        <taxon>Bacillales</taxon>
        <taxon>Bacillaceae</taxon>
        <taxon>Neobacillus</taxon>
    </lineage>
</organism>
<dbReference type="EMBL" id="QNQT01000017">
    <property type="protein sequence ID" value="RDU34857.1"/>
    <property type="molecule type" value="Genomic_DNA"/>
</dbReference>
<dbReference type="OrthoDB" id="9759607at2"/>
<dbReference type="SUPFAM" id="SSF55073">
    <property type="entry name" value="Nucleotide cyclase"/>
    <property type="match status" value="1"/>
</dbReference>
<evidence type="ECO:0000259" key="2">
    <source>
        <dbReference type="PROSITE" id="PS50887"/>
    </source>
</evidence>
<feature type="transmembrane region" description="Helical" evidence="1">
    <location>
        <begin position="39"/>
        <end position="63"/>
    </location>
</feature>
<dbReference type="InterPro" id="IPR000160">
    <property type="entry name" value="GGDEF_dom"/>
</dbReference>
<feature type="transmembrane region" description="Helical" evidence="1">
    <location>
        <begin position="157"/>
        <end position="180"/>
    </location>
</feature>
<name>A0A3D8GKP0_9BACI</name>
<feature type="domain" description="GGDEF" evidence="2">
    <location>
        <begin position="220"/>
        <end position="346"/>
    </location>
</feature>
<keyword evidence="1" id="KW-1133">Transmembrane helix</keyword>
<dbReference type="PROSITE" id="PS50887">
    <property type="entry name" value="GGDEF"/>
    <property type="match status" value="1"/>
</dbReference>
<keyword evidence="1" id="KW-0472">Membrane</keyword>
<reference evidence="3 4" key="1">
    <citation type="submission" date="2018-07" db="EMBL/GenBank/DDBJ databases">
        <title>Bacillus sp. YLB-04 draft genome sequence.</title>
        <authorList>
            <person name="Yu L."/>
            <person name="Tang X."/>
        </authorList>
    </citation>
    <scope>NUCLEOTIDE SEQUENCE [LARGE SCALE GENOMIC DNA]</scope>
    <source>
        <strain evidence="3 4">YLB-04</strain>
    </source>
</reference>
<dbReference type="PANTHER" id="PTHR45138:SF9">
    <property type="entry name" value="DIGUANYLATE CYCLASE DGCM-RELATED"/>
    <property type="match status" value="1"/>
</dbReference>
<dbReference type="Proteomes" id="UP000257144">
    <property type="component" value="Unassembled WGS sequence"/>
</dbReference>
<evidence type="ECO:0000313" key="3">
    <source>
        <dbReference type="EMBL" id="RDU34857.1"/>
    </source>
</evidence>
<dbReference type="Gene3D" id="3.30.70.270">
    <property type="match status" value="1"/>
</dbReference>
<evidence type="ECO:0000313" key="4">
    <source>
        <dbReference type="Proteomes" id="UP000257144"/>
    </source>
</evidence>
<dbReference type="FunFam" id="3.30.70.270:FF:000001">
    <property type="entry name" value="Diguanylate cyclase domain protein"/>
    <property type="match status" value="1"/>
</dbReference>
<dbReference type="CDD" id="cd01949">
    <property type="entry name" value="GGDEF"/>
    <property type="match status" value="1"/>
</dbReference>
<dbReference type="AlphaFoldDB" id="A0A3D8GKP0"/>
<dbReference type="InterPro" id="IPR043128">
    <property type="entry name" value="Rev_trsase/Diguanyl_cyclase"/>
</dbReference>
<evidence type="ECO:0000256" key="1">
    <source>
        <dbReference type="SAM" id="Phobius"/>
    </source>
</evidence>
<dbReference type="GO" id="GO:0052621">
    <property type="term" value="F:diguanylate cyclase activity"/>
    <property type="evidence" value="ECO:0007669"/>
    <property type="project" value="TreeGrafter"/>
</dbReference>
<dbReference type="InterPro" id="IPR029787">
    <property type="entry name" value="Nucleotide_cyclase"/>
</dbReference>
<comment type="caution">
    <text evidence="3">The sequence shown here is derived from an EMBL/GenBank/DDBJ whole genome shotgun (WGS) entry which is preliminary data.</text>
</comment>
<feature type="transmembrane region" description="Helical" evidence="1">
    <location>
        <begin position="102"/>
        <end position="119"/>
    </location>
</feature>
<dbReference type="PANTHER" id="PTHR45138">
    <property type="entry name" value="REGULATORY COMPONENTS OF SENSORY TRANSDUCTION SYSTEM"/>
    <property type="match status" value="1"/>
</dbReference>
<feature type="transmembrane region" description="Helical" evidence="1">
    <location>
        <begin position="75"/>
        <end position="96"/>
    </location>
</feature>
<gene>
    <name evidence="3" type="ORF">DRW41_21305</name>
</gene>